<protein>
    <recommendedName>
        <fullName evidence="2">UPF0473 protein H9702_05410</fullName>
    </recommendedName>
</protein>
<proteinExistence type="inferred from homology"/>
<evidence type="ECO:0000256" key="2">
    <source>
        <dbReference type="HAMAP-Rule" id="MF_01448"/>
    </source>
</evidence>
<dbReference type="EMBL" id="DWWM01000032">
    <property type="protein sequence ID" value="HJC36550.1"/>
    <property type="molecule type" value="Genomic_DNA"/>
</dbReference>
<comment type="caution">
    <text evidence="3">The sequence shown here is derived from an EMBL/GenBank/DDBJ whole genome shotgun (WGS) entry which is preliminary data.</text>
</comment>
<evidence type="ECO:0000313" key="4">
    <source>
        <dbReference type="Proteomes" id="UP000823896"/>
    </source>
</evidence>
<dbReference type="PANTHER" id="PTHR40066:SF1">
    <property type="entry name" value="UPF0473 PROTEIN CBO2561_CLC_2432"/>
    <property type="match status" value="1"/>
</dbReference>
<sequence>MLDSNSLYVVDEDGSEKRMTILFTFENEQYGRQYVVFEDPQDDSGQVFASAFDDEGSLLPLESEEEWAMVEEVIGAFAEDEDEAQE</sequence>
<dbReference type="Pfam" id="PF06949">
    <property type="entry name" value="DUF1292"/>
    <property type="match status" value="1"/>
</dbReference>
<evidence type="ECO:0000313" key="3">
    <source>
        <dbReference type="EMBL" id="HJC36550.1"/>
    </source>
</evidence>
<dbReference type="HAMAP" id="MF_01448">
    <property type="entry name" value="UPF0473"/>
    <property type="match status" value="1"/>
</dbReference>
<dbReference type="Proteomes" id="UP000823896">
    <property type="component" value="Unassembled WGS sequence"/>
</dbReference>
<organism evidence="3 4">
    <name type="scientific">Candidatus Merdibacter merdavium</name>
    <dbReference type="NCBI Taxonomy" id="2838692"/>
    <lineage>
        <taxon>Bacteria</taxon>
        <taxon>Bacillati</taxon>
        <taxon>Bacillota</taxon>
        <taxon>Erysipelotrichia</taxon>
        <taxon>Erysipelotrichales</taxon>
        <taxon>Erysipelotrichaceae</taxon>
        <taxon>Merdibacter</taxon>
    </lineage>
</organism>
<dbReference type="AlphaFoldDB" id="A0A9D2NQ86"/>
<comment type="similarity">
    <text evidence="1 2">Belongs to the UPF0473 family.</text>
</comment>
<dbReference type="InterPro" id="IPR009711">
    <property type="entry name" value="UPF0473"/>
</dbReference>
<gene>
    <name evidence="3" type="ORF">H9702_05410</name>
</gene>
<reference evidence="3" key="1">
    <citation type="journal article" date="2021" name="PeerJ">
        <title>Extensive microbial diversity within the chicken gut microbiome revealed by metagenomics and culture.</title>
        <authorList>
            <person name="Gilroy R."/>
            <person name="Ravi A."/>
            <person name="Getino M."/>
            <person name="Pursley I."/>
            <person name="Horton D.L."/>
            <person name="Alikhan N.F."/>
            <person name="Baker D."/>
            <person name="Gharbi K."/>
            <person name="Hall N."/>
            <person name="Watson M."/>
            <person name="Adriaenssens E.M."/>
            <person name="Foster-Nyarko E."/>
            <person name="Jarju S."/>
            <person name="Secka A."/>
            <person name="Antonio M."/>
            <person name="Oren A."/>
            <person name="Chaudhuri R.R."/>
            <person name="La Ragione R."/>
            <person name="Hildebrand F."/>
            <person name="Pallen M.J."/>
        </authorList>
    </citation>
    <scope>NUCLEOTIDE SEQUENCE</scope>
    <source>
        <strain evidence="3">CHK187-11901</strain>
    </source>
</reference>
<evidence type="ECO:0000256" key="1">
    <source>
        <dbReference type="ARBA" id="ARBA00008439"/>
    </source>
</evidence>
<name>A0A9D2NQ86_9FIRM</name>
<dbReference type="PANTHER" id="PTHR40066">
    <property type="entry name" value="UPF0473 PROTEIN CBO2561/CLC_2432"/>
    <property type="match status" value="1"/>
</dbReference>
<accession>A0A9D2NQ86</accession>
<reference evidence="3" key="2">
    <citation type="submission" date="2021-04" db="EMBL/GenBank/DDBJ databases">
        <authorList>
            <person name="Gilroy R."/>
        </authorList>
    </citation>
    <scope>NUCLEOTIDE SEQUENCE</scope>
    <source>
        <strain evidence="3">CHK187-11901</strain>
    </source>
</reference>